<dbReference type="PANTHER" id="PTHR14136:SF17">
    <property type="entry name" value="BTB_POZ DOMAIN-CONTAINING PROTEIN KCTD9"/>
    <property type="match status" value="1"/>
</dbReference>
<dbReference type="Proteomes" id="UP000713904">
    <property type="component" value="Unassembled WGS sequence"/>
</dbReference>
<accession>A0ABR6TM12</accession>
<keyword evidence="2" id="KW-1185">Reference proteome</keyword>
<dbReference type="SUPFAM" id="SSF141571">
    <property type="entry name" value="Pentapeptide repeat-like"/>
    <property type="match status" value="1"/>
</dbReference>
<dbReference type="InterPro" id="IPR001646">
    <property type="entry name" value="5peptide_repeat"/>
</dbReference>
<proteinExistence type="predicted"/>
<dbReference type="InterPro" id="IPR043919">
    <property type="entry name" value="DUF5758"/>
</dbReference>
<dbReference type="Gene3D" id="2.160.20.80">
    <property type="entry name" value="E3 ubiquitin-protein ligase SopA"/>
    <property type="match status" value="1"/>
</dbReference>
<name>A0ABR6TM12_9FIRM</name>
<comment type="caution">
    <text evidence="1">The sequence shown here is derived from an EMBL/GenBank/DDBJ whole genome shotgun (WGS) entry which is preliminary data.</text>
</comment>
<dbReference type="Pfam" id="PF00805">
    <property type="entry name" value="Pentapeptide"/>
    <property type="match status" value="1"/>
</dbReference>
<sequence>MNRDELINKINLLRQDKIDSWSAKDTGIRFKNSTSRNIVLEKISISNVDLSGLDLSFIDFSWSEFINVDFSKCNFKNSKLDHSKCSMCTFRGAVLVDASLFSVDFRGCDLSDTECDGADFTASLLRDANLENLHHTDRTIHFKMSCPEEGYFFGYKKCFNDRMVKLLIPKDARRSSGTTNACRCDKAKTVAITNLDGTGSYTEANSFVDGEFVYKLGEMSYADSFNPDRWLESSNGIHFWMSFEEALAYM</sequence>
<dbReference type="EMBL" id="JABGBW010000004">
    <property type="protein sequence ID" value="MBC2576355.1"/>
    <property type="molecule type" value="Genomic_DNA"/>
</dbReference>
<evidence type="ECO:0000313" key="1">
    <source>
        <dbReference type="EMBL" id="MBC2576355.1"/>
    </source>
</evidence>
<evidence type="ECO:0000313" key="2">
    <source>
        <dbReference type="Proteomes" id="UP000713904"/>
    </source>
</evidence>
<reference evidence="1 2" key="1">
    <citation type="submission" date="2020-05" db="EMBL/GenBank/DDBJ databases">
        <title>Draft genome of xy-202 and genomic insight in genome of the genus Peptostreptococcus.</title>
        <authorList>
            <person name="Zhang Z."/>
        </authorList>
    </citation>
    <scope>NUCLEOTIDE SEQUENCE [LARGE SCALE GENOMIC DNA]</scope>
    <source>
        <strain evidence="1 2">DSM 27025</strain>
    </source>
</reference>
<dbReference type="RefSeq" id="WP_185624380.1">
    <property type="nucleotide sequence ID" value="NZ_JABGBW010000004.1"/>
</dbReference>
<organism evidence="1 2">
    <name type="scientific">Peptostreptococcus canis</name>
    <dbReference type="NCBI Taxonomy" id="1159213"/>
    <lineage>
        <taxon>Bacteria</taxon>
        <taxon>Bacillati</taxon>
        <taxon>Bacillota</taxon>
        <taxon>Clostridia</taxon>
        <taxon>Peptostreptococcales</taxon>
        <taxon>Peptostreptococcaceae</taxon>
        <taxon>Peptostreptococcus</taxon>
    </lineage>
</organism>
<protein>
    <submittedName>
        <fullName evidence="1">Pentapeptide repeat-containing protein</fullName>
    </submittedName>
</protein>
<dbReference type="PANTHER" id="PTHR14136">
    <property type="entry name" value="BTB_POZ DOMAIN-CONTAINING PROTEIN KCTD9"/>
    <property type="match status" value="1"/>
</dbReference>
<dbReference type="Pfam" id="PF19062">
    <property type="entry name" value="DUF5758"/>
    <property type="match status" value="1"/>
</dbReference>
<dbReference type="InterPro" id="IPR051082">
    <property type="entry name" value="Pentapeptide-BTB/POZ_domain"/>
</dbReference>
<gene>
    <name evidence="1" type="ORF">HLB29_06615</name>
</gene>